<evidence type="ECO:0000256" key="3">
    <source>
        <dbReference type="ARBA" id="ARBA00022729"/>
    </source>
</evidence>
<evidence type="ECO:0000256" key="2">
    <source>
        <dbReference type="ARBA" id="ARBA00022692"/>
    </source>
</evidence>
<keyword evidence="7" id="KW-0325">Glycoprotein</keyword>
<protein>
    <submittedName>
        <fullName evidence="12">SEFIR domain-containing protein</fullName>
    </submittedName>
</protein>
<keyword evidence="3" id="KW-0732">Signal</keyword>
<name>A0A914QM87_9BILA</name>
<organism evidence="11 12">
    <name type="scientific">Panagrolaimus davidi</name>
    <dbReference type="NCBI Taxonomy" id="227884"/>
    <lineage>
        <taxon>Eukaryota</taxon>
        <taxon>Metazoa</taxon>
        <taxon>Ecdysozoa</taxon>
        <taxon>Nematoda</taxon>
        <taxon>Chromadorea</taxon>
        <taxon>Rhabditida</taxon>
        <taxon>Tylenchina</taxon>
        <taxon>Panagrolaimomorpha</taxon>
        <taxon>Panagrolaimoidea</taxon>
        <taxon>Panagrolaimidae</taxon>
        <taxon>Panagrolaimus</taxon>
    </lineage>
</organism>
<dbReference type="WBParaSite" id="PDA_v2.g4819.t1">
    <property type="protein sequence ID" value="PDA_v2.g4819.t1"/>
    <property type="gene ID" value="PDA_v2.g4819"/>
</dbReference>
<evidence type="ECO:0000256" key="5">
    <source>
        <dbReference type="ARBA" id="ARBA00023136"/>
    </source>
</evidence>
<evidence type="ECO:0000256" key="8">
    <source>
        <dbReference type="SAM" id="MobiDB-lite"/>
    </source>
</evidence>
<comment type="subcellular location">
    <subcellularLocation>
        <location evidence="1">Membrane</location>
        <topology evidence="1">Single-pass type I membrane protein</topology>
    </subcellularLocation>
</comment>
<evidence type="ECO:0000256" key="7">
    <source>
        <dbReference type="ARBA" id="ARBA00023180"/>
    </source>
</evidence>
<dbReference type="GO" id="GO:0030368">
    <property type="term" value="F:interleukin-17 receptor activity"/>
    <property type="evidence" value="ECO:0007669"/>
    <property type="project" value="InterPro"/>
</dbReference>
<evidence type="ECO:0000313" key="11">
    <source>
        <dbReference type="Proteomes" id="UP000887578"/>
    </source>
</evidence>
<evidence type="ECO:0000256" key="6">
    <source>
        <dbReference type="ARBA" id="ARBA00023170"/>
    </source>
</evidence>
<feature type="region of interest" description="Disordered" evidence="8">
    <location>
        <begin position="380"/>
        <end position="408"/>
    </location>
</feature>
<dbReference type="AlphaFoldDB" id="A0A914QM87"/>
<evidence type="ECO:0000259" key="10">
    <source>
        <dbReference type="PROSITE" id="PS51534"/>
    </source>
</evidence>
<keyword evidence="4 9" id="KW-1133">Transmembrane helix</keyword>
<reference evidence="12" key="1">
    <citation type="submission" date="2022-11" db="UniProtKB">
        <authorList>
            <consortium name="WormBaseParasite"/>
        </authorList>
    </citation>
    <scope>IDENTIFICATION</scope>
</reference>
<evidence type="ECO:0000256" key="9">
    <source>
        <dbReference type="SAM" id="Phobius"/>
    </source>
</evidence>
<proteinExistence type="predicted"/>
<accession>A0A914QM87</accession>
<dbReference type="PROSITE" id="PS51534">
    <property type="entry name" value="SEFIR"/>
    <property type="match status" value="1"/>
</dbReference>
<dbReference type="Proteomes" id="UP000887578">
    <property type="component" value="Unplaced"/>
</dbReference>
<evidence type="ECO:0000313" key="12">
    <source>
        <dbReference type="WBParaSite" id="PDA_v2.g4819.t1"/>
    </source>
</evidence>
<dbReference type="InterPro" id="IPR013568">
    <property type="entry name" value="SEFIR_dom"/>
</dbReference>
<keyword evidence="11" id="KW-1185">Reference proteome</keyword>
<dbReference type="PANTHER" id="PTHR15583:SF7">
    <property type="entry name" value="INTERLEUKIN CYTOKINE RECEPTOR-RELATED PROTEIN 2"/>
    <property type="match status" value="1"/>
</dbReference>
<dbReference type="InterPro" id="IPR039465">
    <property type="entry name" value="IL-17_rcpt-like"/>
</dbReference>
<feature type="domain" description="SEFIR" evidence="10">
    <location>
        <begin position="137"/>
        <end position="297"/>
    </location>
</feature>
<sequence length="427" mass="48525">MAVYQKFKDSTKLIYDDVIAPPDKSIKFHASAGDYHAFAYVKHQECRLICNKDDLEIKNCEVCNHTYLNFTLSENHLSGAQSLWKIFTTVMTYLMYLILILLVFAVISAGGIYVYYQIIRPKRLARLPPQAVEMAARPKVLIIYSDDCIEHCAVVAAFAEILQQNANAQIMIDTHNLTDPSIKPSLWLLQAITDAQYVIIIFSEASSKIMSGETLISRRPFPELFNSAVRLIISRINDILSREGIQLQNNNQRISPALSKFIISRFSYTDSNSIPEYFSLLPCRRVVIPKDLGLLFGYLHGIDVTQQNSLEFDADLVPLNQAILAYQQYIINNPDWLQSRFESNQNTAENEISPREVTERLPLKSDNNKTGEEMMEELATKYNISIPKNVTDDEEEEDEGKLQNGKNVEKYKLIGDLDDISSASSDD</sequence>
<dbReference type="GO" id="GO:0016020">
    <property type="term" value="C:membrane"/>
    <property type="evidence" value="ECO:0007669"/>
    <property type="project" value="UniProtKB-SubCell"/>
</dbReference>
<keyword evidence="6" id="KW-0675">Receptor</keyword>
<evidence type="ECO:0000256" key="1">
    <source>
        <dbReference type="ARBA" id="ARBA00004479"/>
    </source>
</evidence>
<dbReference type="Gene3D" id="3.40.50.11530">
    <property type="match status" value="1"/>
</dbReference>
<dbReference type="Pfam" id="PF08357">
    <property type="entry name" value="SEFIR"/>
    <property type="match status" value="1"/>
</dbReference>
<keyword evidence="5 9" id="KW-0472">Membrane</keyword>
<feature type="transmembrane region" description="Helical" evidence="9">
    <location>
        <begin position="93"/>
        <end position="116"/>
    </location>
</feature>
<evidence type="ECO:0000256" key="4">
    <source>
        <dbReference type="ARBA" id="ARBA00022989"/>
    </source>
</evidence>
<dbReference type="PANTHER" id="PTHR15583">
    <property type="entry name" value="INTERLEUKIN-17 RECEPTOR"/>
    <property type="match status" value="1"/>
</dbReference>
<keyword evidence="2 9" id="KW-0812">Transmembrane</keyword>